<reference evidence="2" key="1">
    <citation type="submission" date="2023-07" db="EMBL/GenBank/DDBJ databases">
        <authorList>
            <person name="Stuckert A."/>
        </authorList>
    </citation>
    <scope>NUCLEOTIDE SEQUENCE</scope>
</reference>
<evidence type="ECO:0000313" key="2">
    <source>
        <dbReference type="EMBL" id="CAJ0941795.1"/>
    </source>
</evidence>
<keyword evidence="3" id="KW-1185">Reference proteome</keyword>
<proteinExistence type="predicted"/>
<feature type="region of interest" description="Disordered" evidence="1">
    <location>
        <begin position="52"/>
        <end position="76"/>
    </location>
</feature>
<feature type="compositionally biased region" description="Polar residues" evidence="1">
    <location>
        <begin position="63"/>
        <end position="76"/>
    </location>
</feature>
<dbReference type="EMBL" id="CAUEEQ010019331">
    <property type="protein sequence ID" value="CAJ0941795.1"/>
    <property type="molecule type" value="Genomic_DNA"/>
</dbReference>
<evidence type="ECO:0000256" key="1">
    <source>
        <dbReference type="SAM" id="MobiDB-lite"/>
    </source>
</evidence>
<organism evidence="2 3">
    <name type="scientific">Ranitomeya imitator</name>
    <name type="common">mimic poison frog</name>
    <dbReference type="NCBI Taxonomy" id="111125"/>
    <lineage>
        <taxon>Eukaryota</taxon>
        <taxon>Metazoa</taxon>
        <taxon>Chordata</taxon>
        <taxon>Craniata</taxon>
        <taxon>Vertebrata</taxon>
        <taxon>Euteleostomi</taxon>
        <taxon>Amphibia</taxon>
        <taxon>Batrachia</taxon>
        <taxon>Anura</taxon>
        <taxon>Neobatrachia</taxon>
        <taxon>Hyloidea</taxon>
        <taxon>Dendrobatidae</taxon>
        <taxon>Dendrobatinae</taxon>
        <taxon>Ranitomeya</taxon>
    </lineage>
</organism>
<dbReference type="Proteomes" id="UP001176940">
    <property type="component" value="Unassembled WGS sequence"/>
</dbReference>
<gene>
    <name evidence="2" type="ORF">RIMI_LOCUS9354559</name>
</gene>
<accession>A0ABN9LLS4</accession>
<protein>
    <submittedName>
        <fullName evidence="2">Uncharacterized protein</fullName>
    </submittedName>
</protein>
<name>A0ABN9LLS4_9NEOB</name>
<comment type="caution">
    <text evidence="2">The sequence shown here is derived from an EMBL/GenBank/DDBJ whole genome shotgun (WGS) entry which is preliminary data.</text>
</comment>
<sequence length="76" mass="8746">MLKLTCHYDSPAAMAELSMLRTTLDKMEEMEMTNSHLVKRLEKMKANRNALLSQHTRHGKTNGVVQKYNSPSKKKN</sequence>
<evidence type="ECO:0000313" key="3">
    <source>
        <dbReference type="Proteomes" id="UP001176940"/>
    </source>
</evidence>